<evidence type="ECO:0000313" key="1">
    <source>
        <dbReference type="Proteomes" id="UP000790787"/>
    </source>
</evidence>
<gene>
    <name evidence="2" type="primary">LOC107820803</name>
</gene>
<organism evidence="1 2">
    <name type="scientific">Nicotiana tabacum</name>
    <name type="common">Common tobacco</name>
    <dbReference type="NCBI Taxonomy" id="4097"/>
    <lineage>
        <taxon>Eukaryota</taxon>
        <taxon>Viridiplantae</taxon>
        <taxon>Streptophyta</taxon>
        <taxon>Embryophyta</taxon>
        <taxon>Tracheophyta</taxon>
        <taxon>Spermatophyta</taxon>
        <taxon>Magnoliopsida</taxon>
        <taxon>eudicotyledons</taxon>
        <taxon>Gunneridae</taxon>
        <taxon>Pentapetalae</taxon>
        <taxon>asterids</taxon>
        <taxon>lamiids</taxon>
        <taxon>Solanales</taxon>
        <taxon>Solanaceae</taxon>
        <taxon>Nicotianoideae</taxon>
        <taxon>Nicotianeae</taxon>
        <taxon>Nicotiana</taxon>
    </lineage>
</organism>
<keyword evidence="1" id="KW-1185">Reference proteome</keyword>
<dbReference type="RefSeq" id="XP_075089407.1">
    <property type="nucleotide sequence ID" value="XM_075233306.1"/>
</dbReference>
<name>A0AC58SWQ7_TOBAC</name>
<reference evidence="2" key="2">
    <citation type="submission" date="2025-08" db="UniProtKB">
        <authorList>
            <consortium name="RefSeq"/>
        </authorList>
    </citation>
    <scope>IDENTIFICATION</scope>
    <source>
        <tissue evidence="2">Leaf</tissue>
    </source>
</reference>
<sequence>MLPLIGVFVSSVWFGDLGFPLERDFLEGKLGISLILCWNRLSWSYFAEIQRLSTFFTSCEFRPRVLPTQNLLLYFKRPNSYQEYTKLKARVEVLQQSQRHILGEDLGQLNIKELEQLERQLDSSLRQIRSRRTQNILDQLSDLQQKEQSLLEINRSLKIKLDENYVAYQTHWDTGEQNIQFRHRPAQPQEFFQPLQCNSTMPNRYNQAPWDNIESSTQNATGVLPGWML</sequence>
<protein>
    <submittedName>
        <fullName evidence="2">MADS-box protein 04g005320 isoform X2</fullName>
    </submittedName>
</protein>
<dbReference type="Proteomes" id="UP000790787">
    <property type="component" value="Chromosome 16"/>
</dbReference>
<proteinExistence type="predicted"/>
<reference evidence="1" key="1">
    <citation type="journal article" date="2014" name="Nat. Commun.">
        <title>The tobacco genome sequence and its comparison with those of tomato and potato.</title>
        <authorList>
            <person name="Sierro N."/>
            <person name="Battey J.N."/>
            <person name="Ouadi S."/>
            <person name="Bakaher N."/>
            <person name="Bovet L."/>
            <person name="Willig A."/>
            <person name="Goepfert S."/>
            <person name="Peitsch M.C."/>
            <person name="Ivanov N.V."/>
        </authorList>
    </citation>
    <scope>NUCLEOTIDE SEQUENCE [LARGE SCALE GENOMIC DNA]</scope>
</reference>
<accession>A0AC58SWQ7</accession>
<evidence type="ECO:0000313" key="2">
    <source>
        <dbReference type="RefSeq" id="XP_075089407.1"/>
    </source>
</evidence>